<reference evidence="3 4" key="1">
    <citation type="journal article" date="2015" name="Genome Biol. Evol.">
        <title>Comparative Genomics of a Bacterivorous Green Alga Reveals Evolutionary Causalities and Consequences of Phago-Mixotrophic Mode of Nutrition.</title>
        <authorList>
            <person name="Burns J.A."/>
            <person name="Paasch A."/>
            <person name="Narechania A."/>
            <person name="Kim E."/>
        </authorList>
    </citation>
    <scope>NUCLEOTIDE SEQUENCE [LARGE SCALE GENOMIC DNA]</scope>
    <source>
        <strain evidence="3 4">PLY_AMNH</strain>
    </source>
</reference>
<name>A0AAE0L057_9CHLO</name>
<organism evidence="3 4">
    <name type="scientific">Cymbomonas tetramitiformis</name>
    <dbReference type="NCBI Taxonomy" id="36881"/>
    <lineage>
        <taxon>Eukaryota</taxon>
        <taxon>Viridiplantae</taxon>
        <taxon>Chlorophyta</taxon>
        <taxon>Pyramimonadophyceae</taxon>
        <taxon>Pyramimonadales</taxon>
        <taxon>Pyramimonadaceae</taxon>
        <taxon>Cymbomonas</taxon>
    </lineage>
</organism>
<accession>A0AAE0L057</accession>
<feature type="region of interest" description="Disordered" evidence="1">
    <location>
        <begin position="428"/>
        <end position="449"/>
    </location>
</feature>
<dbReference type="AlphaFoldDB" id="A0AAE0L057"/>
<dbReference type="CDD" id="cd22677">
    <property type="entry name" value="FHA_Kanadaptin"/>
    <property type="match status" value="1"/>
</dbReference>
<keyword evidence="4" id="KW-1185">Reference proteome</keyword>
<feature type="compositionally biased region" description="Acidic residues" evidence="1">
    <location>
        <begin position="490"/>
        <end position="502"/>
    </location>
</feature>
<feature type="compositionally biased region" description="Basic and acidic residues" evidence="1">
    <location>
        <begin position="785"/>
        <end position="797"/>
    </location>
</feature>
<feature type="region of interest" description="Disordered" evidence="1">
    <location>
        <begin position="616"/>
        <end position="658"/>
    </location>
</feature>
<feature type="compositionally biased region" description="Low complexity" evidence="1">
    <location>
        <begin position="98"/>
        <end position="118"/>
    </location>
</feature>
<feature type="compositionally biased region" description="Acidic residues" evidence="1">
    <location>
        <begin position="629"/>
        <end position="645"/>
    </location>
</feature>
<feature type="region of interest" description="Disordered" evidence="1">
    <location>
        <begin position="670"/>
        <end position="818"/>
    </location>
</feature>
<dbReference type="Pfam" id="PF00498">
    <property type="entry name" value="FHA"/>
    <property type="match status" value="1"/>
</dbReference>
<feature type="compositionally biased region" description="Basic and acidic residues" evidence="1">
    <location>
        <begin position="28"/>
        <end position="47"/>
    </location>
</feature>
<feature type="compositionally biased region" description="Acidic residues" evidence="1">
    <location>
        <begin position="769"/>
        <end position="778"/>
    </location>
</feature>
<feature type="compositionally biased region" description="Pro residues" evidence="1">
    <location>
        <begin position="63"/>
        <end position="76"/>
    </location>
</feature>
<evidence type="ECO:0000313" key="3">
    <source>
        <dbReference type="EMBL" id="KAK3267196.1"/>
    </source>
</evidence>
<feature type="compositionally biased region" description="Polar residues" evidence="1">
    <location>
        <begin position="438"/>
        <end position="449"/>
    </location>
</feature>
<comment type="caution">
    <text evidence="3">The sequence shown here is derived from an EMBL/GenBank/DDBJ whole genome shotgun (WGS) entry which is preliminary data.</text>
</comment>
<feature type="region of interest" description="Disordered" evidence="1">
    <location>
        <begin position="892"/>
        <end position="913"/>
    </location>
</feature>
<feature type="region of interest" description="Disordered" evidence="1">
    <location>
        <begin position="472"/>
        <end position="529"/>
    </location>
</feature>
<dbReference type="Gene3D" id="2.60.200.20">
    <property type="match status" value="1"/>
</dbReference>
<dbReference type="SMART" id="SM00240">
    <property type="entry name" value="FHA"/>
    <property type="match status" value="1"/>
</dbReference>
<dbReference type="EMBL" id="LGRX02012562">
    <property type="protein sequence ID" value="KAK3267196.1"/>
    <property type="molecule type" value="Genomic_DNA"/>
</dbReference>
<sequence>MSETDNPVVDSSSSTCGLNMGDGVMESTLDKNVEKAAVDEIDEKPLKLDSAGSSNPSLLAEIMPPPASRSMGPPPSKLMGPPEARSMGPPAPRPMAPPAARKSQQPVMSSSQQSSLKQFPDTEAMPPPPAKKCQLSKGDDPVSAEFDEKALLCSKDGDLAKSGGDRLDEAPDADIKPSKKVPQRSERKVLPKKPRDAPPIDRPEYSQPEWSGTPVPPYHLEILRQGSIIGNVDLTGKPFFTLGRAPTCDVVLEHPSSSRLHAVIQFRSEDSLAFLYDCGSTHGSFVNKHQLKPQMYTPVHIGDVLKFGNSTRMYLFGGPQELIPEKGLSQSDRRHLAQLHSKAKEEQGEEEIRAQQMAAAQMAAALSDGCGWGQAEDAEQEHMVLGEAFDHRNYTGSLTEKQEKLKEKITKREWKMKNMQTEIDRINAKQDQEGGLSSGQQLAVSRNQQHIEQVQEEVEQLDDQLNESIEESILGKKKKTEKPKKKKPVEEEEDDDGSDDDFYDRSNKAKQRKEKKSKTRKQEVETVQSLWTKRVAVEEEQAALEEELKVEELKEASAGARPAPAAVESDDPLDAFMTGLSTEIEKDTCKILRTRLDLLRAELDRVNALIKIADPYGNYKHKPKKPDPAQEETLLDADMEEAEEPEPQRRRAASSVPALAAYTLTSYPKVRRKAPAAAVTPSAHVSPPALEDGAATPSSAAAASSTPAADGAKGPGKEPAGPCVGEPEPEPPAPAETEEATAELAAVAETRKEQSDSIEEPPGSALLEDTQEADEEAAEAGAEAVGEKRLSRREFKKQEKRRRKERKEAEAKAKHAEDGFLKREQLLLMHEQQRKRALVQAARSAAEAGGHVTPVGQPETVSEAQGQVDREIALLLAGSTGAQGVTQLELEESGTAMEGVSSELEPPSMAPGDEKAVWVAPAGQTGDGRTHLNDKYGY</sequence>
<gene>
    <name evidence="3" type="ORF">CYMTET_24234</name>
</gene>
<evidence type="ECO:0000259" key="2">
    <source>
        <dbReference type="PROSITE" id="PS50006"/>
    </source>
</evidence>
<dbReference type="Proteomes" id="UP001190700">
    <property type="component" value="Unassembled WGS sequence"/>
</dbReference>
<feature type="region of interest" description="Disordered" evidence="1">
    <location>
        <begin position="1"/>
        <end position="213"/>
    </location>
</feature>
<dbReference type="SUPFAM" id="SSF49879">
    <property type="entry name" value="SMAD/FHA domain"/>
    <property type="match status" value="1"/>
</dbReference>
<feature type="compositionally biased region" description="Low complexity" evidence="1">
    <location>
        <begin position="692"/>
        <end position="726"/>
    </location>
</feature>
<proteinExistence type="predicted"/>
<evidence type="ECO:0000313" key="4">
    <source>
        <dbReference type="Proteomes" id="UP001190700"/>
    </source>
</evidence>
<dbReference type="InterPro" id="IPR000253">
    <property type="entry name" value="FHA_dom"/>
</dbReference>
<dbReference type="PROSITE" id="PS50006">
    <property type="entry name" value="FHA_DOMAIN"/>
    <property type="match status" value="1"/>
</dbReference>
<feature type="compositionally biased region" description="Basic residues" evidence="1">
    <location>
        <begin position="508"/>
        <end position="519"/>
    </location>
</feature>
<dbReference type="InterPro" id="IPR008984">
    <property type="entry name" value="SMAD_FHA_dom_sf"/>
</dbReference>
<protein>
    <recommendedName>
        <fullName evidence="2">FHA domain-containing protein</fullName>
    </recommendedName>
</protein>
<dbReference type="InterPro" id="IPR050923">
    <property type="entry name" value="Cell_Proc_Reg/RNA_Proc"/>
</dbReference>
<feature type="domain" description="FHA" evidence="2">
    <location>
        <begin position="240"/>
        <end position="291"/>
    </location>
</feature>
<feature type="compositionally biased region" description="Polar residues" evidence="1">
    <location>
        <begin position="1"/>
        <end position="17"/>
    </location>
</feature>
<feature type="compositionally biased region" description="Basic and acidic residues" evidence="1">
    <location>
        <begin position="806"/>
        <end position="818"/>
    </location>
</feature>
<dbReference type="PANTHER" id="PTHR23308">
    <property type="entry name" value="NUCLEAR INHIBITOR OF PROTEIN PHOSPHATASE-1"/>
    <property type="match status" value="1"/>
</dbReference>
<feature type="compositionally biased region" description="Basic residues" evidence="1">
    <location>
        <begin position="475"/>
        <end position="487"/>
    </location>
</feature>
<feature type="compositionally biased region" description="Basic and acidic residues" evidence="1">
    <location>
        <begin position="146"/>
        <end position="204"/>
    </location>
</feature>
<evidence type="ECO:0000256" key="1">
    <source>
        <dbReference type="SAM" id="MobiDB-lite"/>
    </source>
</evidence>